<sequence length="216" mass="23494">MGSILAATERNQHRNSYLTSLRSEGRIPAVVYGRNKESTAIAVSNLELLKTIKEVGRNGIISLDLEGNRQEVMLTDYQFDPIKNEILHADFLYIDMASDLNAEVRVLLAGTPQGVKDGGVLQQALHDLAVTAKPNEIPEAIEVDVTALEVNDTLYVGSLKEGYPNITINHEDDEVVASILAPRQEEEISTGEQQGGGIPENEEGRETEASPGSKAE</sequence>
<evidence type="ECO:0000256" key="4">
    <source>
        <dbReference type="ARBA" id="ARBA00023274"/>
    </source>
</evidence>
<dbReference type="NCBIfam" id="TIGR00731">
    <property type="entry name" value="bL25_bact_ctc"/>
    <property type="match status" value="1"/>
</dbReference>
<comment type="function">
    <text evidence="5">This is one of the proteins that binds to the 5S RNA in the ribosome where it forms part of the central protuberance.</text>
</comment>
<dbReference type="Gene3D" id="2.40.240.10">
    <property type="entry name" value="Ribosomal Protein L25, Chain P"/>
    <property type="match status" value="1"/>
</dbReference>
<accession>A0A2N5M969</accession>
<dbReference type="RefSeq" id="WP_101640693.1">
    <property type="nucleotide sequence ID" value="NZ_PGUY01000015.1"/>
</dbReference>
<dbReference type="EMBL" id="PGUY01000015">
    <property type="protein sequence ID" value="PLT30853.1"/>
    <property type="molecule type" value="Genomic_DNA"/>
</dbReference>
<protein>
    <recommendedName>
        <fullName evidence="5">Large ribosomal subunit protein bL25</fullName>
    </recommendedName>
    <alternativeName>
        <fullName evidence="5">General stress protein CTC</fullName>
    </alternativeName>
</protein>
<keyword evidence="1 5" id="KW-0699">rRNA-binding</keyword>
<evidence type="ECO:0000256" key="5">
    <source>
        <dbReference type="HAMAP-Rule" id="MF_01334"/>
    </source>
</evidence>
<dbReference type="InterPro" id="IPR020057">
    <property type="entry name" value="Ribosomal_bL25_b-dom"/>
</dbReference>
<evidence type="ECO:0000256" key="3">
    <source>
        <dbReference type="ARBA" id="ARBA00022980"/>
    </source>
</evidence>
<dbReference type="InterPro" id="IPR011035">
    <property type="entry name" value="Ribosomal_bL25/Gln-tRNA_synth"/>
</dbReference>
<keyword evidence="3 5" id="KW-0689">Ribosomal protein</keyword>
<evidence type="ECO:0000259" key="7">
    <source>
        <dbReference type="Pfam" id="PF01386"/>
    </source>
</evidence>
<dbReference type="CDD" id="cd00495">
    <property type="entry name" value="Ribosomal_L25_TL5_CTC"/>
    <property type="match status" value="1"/>
</dbReference>
<proteinExistence type="inferred from homology"/>
<comment type="similarity">
    <text evidence="5">Belongs to the bacterial ribosomal protein bL25 family. CTC subfamily.</text>
</comment>
<dbReference type="Pfam" id="PF14693">
    <property type="entry name" value="Ribosomal_TL5_C"/>
    <property type="match status" value="1"/>
</dbReference>
<comment type="caution">
    <text evidence="9">The sequence shown here is derived from an EMBL/GenBank/DDBJ whole genome shotgun (WGS) entry which is preliminary data.</text>
</comment>
<feature type="domain" description="Large ribosomal subunit protein bL25 beta" evidence="8">
    <location>
        <begin position="101"/>
        <end position="183"/>
    </location>
</feature>
<dbReference type="InterPro" id="IPR001021">
    <property type="entry name" value="Ribosomal_bL25_long"/>
</dbReference>
<evidence type="ECO:0000259" key="8">
    <source>
        <dbReference type="Pfam" id="PF14693"/>
    </source>
</evidence>
<dbReference type="InterPro" id="IPR020930">
    <property type="entry name" value="Ribosomal_uL5_bac-type"/>
</dbReference>
<dbReference type="PANTHER" id="PTHR33284:SF1">
    <property type="entry name" value="RIBOSOMAL PROTEIN L25_GLN-TRNA SYNTHETASE, ANTI-CODON-BINDING DOMAIN-CONTAINING PROTEIN"/>
    <property type="match status" value="1"/>
</dbReference>
<evidence type="ECO:0000256" key="6">
    <source>
        <dbReference type="SAM" id="MobiDB-lite"/>
    </source>
</evidence>
<evidence type="ECO:0000313" key="9">
    <source>
        <dbReference type="EMBL" id="PLT30853.1"/>
    </source>
</evidence>
<keyword evidence="10" id="KW-1185">Reference proteome</keyword>
<dbReference type="InterPro" id="IPR029751">
    <property type="entry name" value="Ribosomal_L25_dom"/>
</dbReference>
<dbReference type="Pfam" id="PF01386">
    <property type="entry name" value="Ribosomal_L25p"/>
    <property type="match status" value="1"/>
</dbReference>
<dbReference type="InterPro" id="IPR037121">
    <property type="entry name" value="Ribosomal_bL25_C"/>
</dbReference>
<dbReference type="OrthoDB" id="9790002at2"/>
<feature type="region of interest" description="Disordered" evidence="6">
    <location>
        <begin position="179"/>
        <end position="216"/>
    </location>
</feature>
<dbReference type="HAMAP" id="MF_01334">
    <property type="entry name" value="Ribosomal_bL25_CTC"/>
    <property type="match status" value="1"/>
</dbReference>
<dbReference type="AlphaFoldDB" id="A0A2N5M969"/>
<dbReference type="Proteomes" id="UP000234748">
    <property type="component" value="Unassembled WGS sequence"/>
</dbReference>
<dbReference type="GO" id="GO:0006412">
    <property type="term" value="P:translation"/>
    <property type="evidence" value="ECO:0007669"/>
    <property type="project" value="UniProtKB-UniRule"/>
</dbReference>
<dbReference type="InterPro" id="IPR020056">
    <property type="entry name" value="Rbsml_bL25/Gln-tRNA_synth_N"/>
</dbReference>
<keyword evidence="2 5" id="KW-0694">RNA-binding</keyword>
<comment type="subunit">
    <text evidence="5">Part of the 50S ribosomal subunit; part of the 5S rRNA/L5/L18/L25 subcomplex. Contacts the 5S rRNA. Binds to the 5S rRNA independently of L5 and L18.</text>
</comment>
<gene>
    <name evidence="5" type="primary">rplY</name>
    <name evidence="5" type="synonym">ctc</name>
    <name evidence="9" type="ORF">CUU66_05630</name>
</gene>
<evidence type="ECO:0000256" key="2">
    <source>
        <dbReference type="ARBA" id="ARBA00022884"/>
    </source>
</evidence>
<dbReference type="PANTHER" id="PTHR33284">
    <property type="entry name" value="RIBOSOMAL PROTEIN L25/GLN-TRNA SYNTHETASE, ANTI-CODON-BINDING DOMAIN-CONTAINING PROTEIN"/>
    <property type="match status" value="1"/>
</dbReference>
<feature type="domain" description="Large ribosomal subunit protein bL25 L25" evidence="7">
    <location>
        <begin position="5"/>
        <end position="91"/>
    </location>
</feature>
<dbReference type="GO" id="GO:0022625">
    <property type="term" value="C:cytosolic large ribosomal subunit"/>
    <property type="evidence" value="ECO:0007669"/>
    <property type="project" value="TreeGrafter"/>
</dbReference>
<dbReference type="SUPFAM" id="SSF50715">
    <property type="entry name" value="Ribosomal protein L25-like"/>
    <property type="match status" value="1"/>
</dbReference>
<dbReference type="Gene3D" id="2.170.120.20">
    <property type="entry name" value="Ribosomal protein L25, beta domain"/>
    <property type="match status" value="1"/>
</dbReference>
<evidence type="ECO:0000313" key="10">
    <source>
        <dbReference type="Proteomes" id="UP000234748"/>
    </source>
</evidence>
<organism evidence="9 10">
    <name type="scientific">Peribacillus deserti</name>
    <dbReference type="NCBI Taxonomy" id="673318"/>
    <lineage>
        <taxon>Bacteria</taxon>
        <taxon>Bacillati</taxon>
        <taxon>Bacillota</taxon>
        <taxon>Bacilli</taxon>
        <taxon>Bacillales</taxon>
        <taxon>Bacillaceae</taxon>
        <taxon>Peribacillus</taxon>
    </lineage>
</organism>
<reference evidence="9 10" key="1">
    <citation type="submission" date="2017-11" db="EMBL/GenBank/DDBJ databases">
        <title>Comparitive Functional Genomics of Dry Heat Resistant strains isolated from the Viking Spacecraft.</title>
        <authorList>
            <person name="Seuylemezian A."/>
            <person name="Cooper K."/>
            <person name="Vaishampayan P."/>
        </authorList>
    </citation>
    <scope>NUCLEOTIDE SEQUENCE [LARGE SCALE GENOMIC DNA]</scope>
    <source>
        <strain evidence="9 10">V1-29</strain>
    </source>
</reference>
<name>A0A2N5M969_9BACI</name>
<keyword evidence="4 5" id="KW-0687">Ribonucleoprotein</keyword>
<dbReference type="GO" id="GO:0008097">
    <property type="term" value="F:5S rRNA binding"/>
    <property type="evidence" value="ECO:0007669"/>
    <property type="project" value="InterPro"/>
</dbReference>
<evidence type="ECO:0000256" key="1">
    <source>
        <dbReference type="ARBA" id="ARBA00022730"/>
    </source>
</evidence>
<dbReference type="NCBIfam" id="NF004133">
    <property type="entry name" value="PRK05618.2-4"/>
    <property type="match status" value="1"/>
</dbReference>
<dbReference type="GO" id="GO:0003735">
    <property type="term" value="F:structural constituent of ribosome"/>
    <property type="evidence" value="ECO:0007669"/>
    <property type="project" value="InterPro"/>
</dbReference>